<reference evidence="1" key="1">
    <citation type="submission" date="2020-04" db="EMBL/GenBank/DDBJ databases">
        <authorList>
            <person name="Chiriac C."/>
            <person name="Salcher M."/>
            <person name="Ghai R."/>
            <person name="Kavagutti S V."/>
        </authorList>
    </citation>
    <scope>NUCLEOTIDE SEQUENCE</scope>
</reference>
<gene>
    <name evidence="1" type="ORF">UFOVP49_57</name>
</gene>
<protein>
    <submittedName>
        <fullName evidence="1">Uncharacterized protein</fullName>
    </submittedName>
</protein>
<proteinExistence type="predicted"/>
<name>A0A6J5KQN0_9CAUD</name>
<sequence>MIIEKSSLVQFGDHYCMASSEIGVAHEDRMPTVIRVREPLGNDEAFVALWLTGGGATIYRQLNGNTILRLLRG</sequence>
<evidence type="ECO:0000313" key="1">
    <source>
        <dbReference type="EMBL" id="CAB4124201.1"/>
    </source>
</evidence>
<accession>A0A6J5KQN0</accession>
<dbReference type="EMBL" id="LR796178">
    <property type="protein sequence ID" value="CAB4124201.1"/>
    <property type="molecule type" value="Genomic_DNA"/>
</dbReference>
<organism evidence="1">
    <name type="scientific">uncultured Caudovirales phage</name>
    <dbReference type="NCBI Taxonomy" id="2100421"/>
    <lineage>
        <taxon>Viruses</taxon>
        <taxon>Duplodnaviria</taxon>
        <taxon>Heunggongvirae</taxon>
        <taxon>Uroviricota</taxon>
        <taxon>Caudoviricetes</taxon>
        <taxon>Peduoviridae</taxon>
        <taxon>Maltschvirus</taxon>
        <taxon>Maltschvirus maltsch</taxon>
    </lineage>
</organism>